<dbReference type="EMBL" id="ADKX01000003">
    <property type="protein sequence ID" value="EFW06450.1"/>
    <property type="molecule type" value="Genomic_DNA"/>
</dbReference>
<dbReference type="PANTHER" id="PTHR45661:SF3">
    <property type="entry name" value="IG-LIKE DOMAIN-CONTAINING PROTEIN"/>
    <property type="match status" value="1"/>
</dbReference>
<dbReference type="InterPro" id="IPR032675">
    <property type="entry name" value="LRR_dom_sf"/>
</dbReference>
<name>E7G6E9_9FIRM</name>
<feature type="domain" description="Pesticidal crystal protein Cry22Aa Ig-like" evidence="2">
    <location>
        <begin position="414"/>
        <end position="453"/>
    </location>
</feature>
<gene>
    <name evidence="3" type="ORF">HMPREF9488_00337</name>
</gene>
<dbReference type="OrthoDB" id="1639628at2"/>
<evidence type="ECO:0000313" key="3">
    <source>
        <dbReference type="EMBL" id="EFW06450.1"/>
    </source>
</evidence>
<dbReference type="InterPro" id="IPR013783">
    <property type="entry name" value="Ig-like_fold"/>
</dbReference>
<evidence type="ECO:0000256" key="1">
    <source>
        <dbReference type="SAM" id="MobiDB-lite"/>
    </source>
</evidence>
<proteinExistence type="predicted"/>
<comment type="caution">
    <text evidence="3">The sequence shown here is derived from an EMBL/GenBank/DDBJ whole genome shotgun (WGS) entry which is preliminary data.</text>
</comment>
<keyword evidence="4" id="KW-1185">Reference proteome</keyword>
<dbReference type="Pfam" id="PF16403">
    <property type="entry name" value="Bact_surface_Ig-like"/>
    <property type="match status" value="2"/>
</dbReference>
<dbReference type="Gene3D" id="3.80.10.10">
    <property type="entry name" value="Ribonuclease Inhibitor"/>
    <property type="match status" value="2"/>
</dbReference>
<dbReference type="AlphaFoldDB" id="E7G6E9"/>
<feature type="compositionally biased region" description="Basic and acidic residues" evidence="1">
    <location>
        <begin position="552"/>
        <end position="568"/>
    </location>
</feature>
<accession>E7G6E9</accession>
<dbReference type="InterPro" id="IPR026906">
    <property type="entry name" value="LRR_5"/>
</dbReference>
<sequence length="568" mass="63789">MDGIPAIGNYAFDNCQNLESVVIPNSVTEIGEYTFRDNISLKELNLPDSIEKIGKYAFANCTSVQKLHIPNKLKEIPEYAFNGLTSCLELEIPSSVETISNWGFQGWNSLKNLNIPESVKFIGDKAFSRCNIQTLVIPDNVTSIGKQAFNYCKSLETVVWSKGATTIDAQTFYECNKLREITIPNTVTVIQSAAFSYTALQKLIIPSSVQVIGNSTFTNCQLIDVTFENPNNLITCGTPASKYWAFGNQNIGIALYCTSDGEYVDFATQGFKEAERIQVEGDDFENLGHGLWKVKSTMRSFPSKIKYSYNIIEDNPATVIGGEVDLIVKKTHKITFMCDGNILETKYYVEGEDFVFPNIPVRDGYTGIWNYDESDITGDKIIEVIYKALPVVEVDSIVIPQNDQLNWKDQFIFKDADGNKIDNVIFKGKVDTRKAGIYHLTYQVTDQWGGQMSGQCQVRVCSLPTLVGSDNVEIPIDTLFNPKGYFVFEDEDGNKINNVTFIGTLNSHQEGIYVLEYEVIDQWNQKLNGKCQVRVLRSPIINLDPDNNDSLNNDHVKDDLSDNNHKDN</sequence>
<dbReference type="InterPro" id="IPR032179">
    <property type="entry name" value="Cry22Aa_Ig-like"/>
</dbReference>
<evidence type="ECO:0000313" key="4">
    <source>
        <dbReference type="Proteomes" id="UP000003157"/>
    </source>
</evidence>
<dbReference type="Gene3D" id="2.60.40.10">
    <property type="entry name" value="Immunoglobulins"/>
    <property type="match status" value="2"/>
</dbReference>
<organism evidence="3 4">
    <name type="scientific">Coprobacillus cateniformis</name>
    <dbReference type="NCBI Taxonomy" id="100884"/>
    <lineage>
        <taxon>Bacteria</taxon>
        <taxon>Bacillati</taxon>
        <taxon>Bacillota</taxon>
        <taxon>Erysipelotrichia</taxon>
        <taxon>Erysipelotrichales</taxon>
        <taxon>Coprobacillaceae</taxon>
        <taxon>Coprobacillus</taxon>
    </lineage>
</organism>
<evidence type="ECO:0000259" key="2">
    <source>
        <dbReference type="Pfam" id="PF16403"/>
    </source>
</evidence>
<dbReference type="eggNOG" id="COG3209">
    <property type="taxonomic scope" value="Bacteria"/>
</dbReference>
<dbReference type="Pfam" id="PF13306">
    <property type="entry name" value="LRR_5"/>
    <property type="match status" value="1"/>
</dbReference>
<feature type="region of interest" description="Disordered" evidence="1">
    <location>
        <begin position="544"/>
        <end position="568"/>
    </location>
</feature>
<dbReference type="STRING" id="100884.GCA_000269565_01369"/>
<protein>
    <recommendedName>
        <fullName evidence="2">Pesticidal crystal protein Cry22Aa Ig-like domain-containing protein</fullName>
    </recommendedName>
</protein>
<feature type="domain" description="Pesticidal crystal protein Cry22Aa Ig-like" evidence="2">
    <location>
        <begin position="465"/>
        <end position="526"/>
    </location>
</feature>
<dbReference type="SUPFAM" id="SSF52058">
    <property type="entry name" value="L domain-like"/>
    <property type="match status" value="2"/>
</dbReference>
<dbReference type="PANTHER" id="PTHR45661">
    <property type="entry name" value="SURFACE ANTIGEN"/>
    <property type="match status" value="1"/>
</dbReference>
<dbReference type="Proteomes" id="UP000003157">
    <property type="component" value="Unassembled WGS sequence"/>
</dbReference>
<reference evidence="3 4" key="1">
    <citation type="submission" date="2010-12" db="EMBL/GenBank/DDBJ databases">
        <title>The Genome Sequence of Coprobacillus sp. strain 29_1.</title>
        <authorList>
            <consortium name="The Broad Institute Genome Sequencing Platform"/>
            <person name="Earl A."/>
            <person name="Ward D."/>
            <person name="Feldgarden M."/>
            <person name="Gevers D."/>
            <person name="Daigneault M."/>
            <person name="Sibley C.D."/>
            <person name="White A."/>
            <person name="Strauss J."/>
            <person name="Allen-Vercoe E."/>
            <person name="Young S.K."/>
            <person name="Zeng Q."/>
            <person name="Gargeya S."/>
            <person name="Fitzgerald M."/>
            <person name="Haas B."/>
            <person name="Abouelleil A."/>
            <person name="Alvarado L."/>
            <person name="Arachchi H.M."/>
            <person name="Berlin A."/>
            <person name="Brown A."/>
            <person name="Chapman S.B."/>
            <person name="Chen Z."/>
            <person name="Dunbar C."/>
            <person name="Freedman E."/>
            <person name="Gearin G."/>
            <person name="Gellesch M."/>
            <person name="Goldberg J."/>
            <person name="Griggs A."/>
            <person name="Gujja S."/>
            <person name="Heilman E."/>
            <person name="Heiman D."/>
            <person name="Howarth C."/>
            <person name="Larson L."/>
            <person name="Lui A."/>
            <person name="MacDonald P.J.P."/>
            <person name="Mehta T."/>
            <person name="Montmayeur A."/>
            <person name="Murphy C."/>
            <person name="Neiman D."/>
            <person name="Pearson M."/>
            <person name="Priest M."/>
            <person name="Roberts A."/>
            <person name="Saif S."/>
            <person name="Shea T."/>
            <person name="Shenoy N."/>
            <person name="Sisk P."/>
            <person name="Stolte C."/>
            <person name="Sykes S."/>
            <person name="White J."/>
            <person name="Yandava C."/>
            <person name="Nusbaum C."/>
            <person name="Birren B."/>
        </authorList>
    </citation>
    <scope>NUCLEOTIDE SEQUENCE [LARGE SCALE GENOMIC DNA]</scope>
    <source>
        <strain evidence="3 4">29_1</strain>
    </source>
</reference>
<dbReference type="InterPro" id="IPR053139">
    <property type="entry name" value="Surface_bspA-like"/>
</dbReference>
<dbReference type="HOGENOM" id="CLU_479603_0_0_9"/>